<dbReference type="InterPro" id="IPR056798">
    <property type="entry name" value="ADH_Fe_C"/>
</dbReference>
<dbReference type="PANTHER" id="PTHR11496:SF102">
    <property type="entry name" value="ALCOHOL DEHYDROGENASE 4"/>
    <property type="match status" value="1"/>
</dbReference>
<dbReference type="InterPro" id="IPR001763">
    <property type="entry name" value="Rhodanese-like_dom"/>
</dbReference>
<dbReference type="Gene3D" id="3.40.50.1970">
    <property type="match status" value="1"/>
</dbReference>
<dbReference type="InterPro" id="IPR039697">
    <property type="entry name" value="Alcohol_dehydrogenase_Fe"/>
</dbReference>
<proteinExistence type="inferred from homology"/>
<dbReference type="Pfam" id="PF00465">
    <property type="entry name" value="Fe-ADH"/>
    <property type="match status" value="1"/>
</dbReference>
<comment type="similarity">
    <text evidence="1">Belongs to the iron-containing alcohol dehydrogenase family.</text>
</comment>
<reference evidence="5 6" key="1">
    <citation type="submission" date="2016-11" db="EMBL/GenBank/DDBJ databases">
        <authorList>
            <person name="Jaros S."/>
            <person name="Januszkiewicz K."/>
            <person name="Wedrychowicz H."/>
        </authorList>
    </citation>
    <scope>NUCLEOTIDE SEQUENCE [LARGE SCALE GENOMIC DNA]</scope>
    <source>
        <strain evidence="5 6">DSM 16010</strain>
    </source>
</reference>
<gene>
    <name evidence="5" type="ORF">SAMN02745189_02350</name>
</gene>
<evidence type="ECO:0000313" key="5">
    <source>
        <dbReference type="EMBL" id="SHM55285.1"/>
    </source>
</evidence>
<dbReference type="Proteomes" id="UP000184206">
    <property type="component" value="Unassembled WGS sequence"/>
</dbReference>
<dbReference type="PROSITE" id="PS00060">
    <property type="entry name" value="ADH_IRON_2"/>
    <property type="match status" value="1"/>
</dbReference>
<dbReference type="InterPro" id="IPR018211">
    <property type="entry name" value="ADH_Fe_CS"/>
</dbReference>
<dbReference type="PROSITE" id="PS00913">
    <property type="entry name" value="ADH_IRON_1"/>
    <property type="match status" value="1"/>
</dbReference>
<dbReference type="Gene3D" id="1.20.1090.10">
    <property type="entry name" value="Dehydroquinate synthase-like - alpha domain"/>
    <property type="match status" value="1"/>
</dbReference>
<dbReference type="CDD" id="cd08189">
    <property type="entry name" value="Fe-ADH-like"/>
    <property type="match status" value="1"/>
</dbReference>
<dbReference type="SUPFAM" id="SSF56796">
    <property type="entry name" value="Dehydroquinate synthase-like"/>
    <property type="match status" value="1"/>
</dbReference>
<dbReference type="GO" id="GO:0004022">
    <property type="term" value="F:alcohol dehydrogenase (NAD+) activity"/>
    <property type="evidence" value="ECO:0007669"/>
    <property type="project" value="TreeGrafter"/>
</dbReference>
<dbReference type="OrthoDB" id="9815791at2"/>
<keyword evidence="2" id="KW-0560">Oxidoreductase</keyword>
<dbReference type="EMBL" id="FRCF01000014">
    <property type="protein sequence ID" value="SHM55285.1"/>
    <property type="molecule type" value="Genomic_DNA"/>
</dbReference>
<keyword evidence="3" id="KW-0520">NAD</keyword>
<dbReference type="AlphaFoldDB" id="A0A1M7JQU6"/>
<keyword evidence="6" id="KW-1185">Reference proteome</keyword>
<dbReference type="RefSeq" id="WP_072710770.1">
    <property type="nucleotide sequence ID" value="NZ_FRCF01000014.1"/>
</dbReference>
<evidence type="ECO:0000313" key="6">
    <source>
        <dbReference type="Proteomes" id="UP000184206"/>
    </source>
</evidence>
<dbReference type="Pfam" id="PF25137">
    <property type="entry name" value="ADH_Fe_C"/>
    <property type="match status" value="1"/>
</dbReference>
<dbReference type="InterPro" id="IPR001670">
    <property type="entry name" value="ADH_Fe/GldA"/>
</dbReference>
<dbReference type="FunFam" id="3.40.50.1970:FF:000003">
    <property type="entry name" value="Alcohol dehydrogenase, iron-containing"/>
    <property type="match status" value="1"/>
</dbReference>
<accession>A0A1M7JQU6</accession>
<dbReference type="PANTHER" id="PTHR11496">
    <property type="entry name" value="ALCOHOL DEHYDROGENASE"/>
    <property type="match status" value="1"/>
</dbReference>
<evidence type="ECO:0000256" key="3">
    <source>
        <dbReference type="ARBA" id="ARBA00023027"/>
    </source>
</evidence>
<feature type="domain" description="Rhodanese" evidence="4">
    <location>
        <begin position="98"/>
        <end position="155"/>
    </location>
</feature>
<name>A0A1M7JQU6_9BACL</name>
<evidence type="ECO:0000259" key="4">
    <source>
        <dbReference type="PROSITE" id="PS50206"/>
    </source>
</evidence>
<protein>
    <submittedName>
        <fullName evidence="5">Alcohol dehydrogenase, class IV</fullName>
    </submittedName>
</protein>
<evidence type="ECO:0000256" key="1">
    <source>
        <dbReference type="ARBA" id="ARBA00007358"/>
    </source>
</evidence>
<sequence length="408" mass="44727">MENKSYETYARVYQGILRQAVKFLNWKPPLCLRGAGMLEILPKTLKVRNYNKVLIVTDEGIRKAGLMDGLLDGLKSQGIEYFIYDGTVPNPTDENTVEAAAMFNAHQCDAIIGFGGGSPLDCAKGAAVMAEAGHENIRQYHGLLKVRRKLPPVIAVPTTAGTGSEGTIATVITDTENKTKYAIMDPALRPEIVVLDATLTTGLPREITAHTGMDAVSHVVEAYINQSNTKATRSMAEEAIRLIFQNLPEAYHNGKNKKARDNMQYGAYLAGRTFTRGYVGNIHAMAHQIGAKYPVTHGEANAVIMPYVLEEYGPVIHEDLARLSDAAGISEAGETVEEKAQAFISSIRDLNASLGIRETILEIEEDDLDEMVDYSFAEANPLYPVPVIFTKGKFRDMYLKVKNGPQSD</sequence>
<evidence type="ECO:0000256" key="2">
    <source>
        <dbReference type="ARBA" id="ARBA00023002"/>
    </source>
</evidence>
<dbReference type="GO" id="GO:0046872">
    <property type="term" value="F:metal ion binding"/>
    <property type="evidence" value="ECO:0007669"/>
    <property type="project" value="InterPro"/>
</dbReference>
<organism evidence="5 6">
    <name type="scientific">Lacicoccus alkaliphilus DSM 16010</name>
    <dbReference type="NCBI Taxonomy" id="1123231"/>
    <lineage>
        <taxon>Bacteria</taxon>
        <taxon>Bacillati</taxon>
        <taxon>Bacillota</taxon>
        <taxon>Bacilli</taxon>
        <taxon>Bacillales</taxon>
        <taxon>Salinicoccaceae</taxon>
        <taxon>Lacicoccus</taxon>
    </lineage>
</organism>
<dbReference type="FunFam" id="1.20.1090.10:FF:000001">
    <property type="entry name" value="Aldehyde-alcohol dehydrogenase"/>
    <property type="match status" value="1"/>
</dbReference>
<dbReference type="PROSITE" id="PS50206">
    <property type="entry name" value="RHODANESE_3"/>
    <property type="match status" value="1"/>
</dbReference>
<dbReference type="STRING" id="1123231.SAMN02745189_02350"/>